<evidence type="ECO:0000313" key="6">
    <source>
        <dbReference type="Proteomes" id="UP000626092"/>
    </source>
</evidence>
<feature type="compositionally biased region" description="Basic and acidic residues" evidence="2">
    <location>
        <begin position="51"/>
        <end position="103"/>
    </location>
</feature>
<feature type="compositionally biased region" description="Basic and acidic residues" evidence="2">
    <location>
        <begin position="183"/>
        <end position="197"/>
    </location>
</feature>
<dbReference type="Pfam" id="PF13976">
    <property type="entry name" value="gag_pre-integrs"/>
    <property type="match status" value="1"/>
</dbReference>
<evidence type="ECO:0000313" key="5">
    <source>
        <dbReference type="EMBL" id="KAF7146111.1"/>
    </source>
</evidence>
<dbReference type="InterPro" id="IPR001584">
    <property type="entry name" value="Integrase_cat-core"/>
</dbReference>
<dbReference type="InterPro" id="IPR012337">
    <property type="entry name" value="RNaseH-like_sf"/>
</dbReference>
<feature type="region of interest" description="Disordered" evidence="2">
    <location>
        <begin position="20"/>
        <end position="206"/>
    </location>
</feature>
<dbReference type="GO" id="GO:0006508">
    <property type="term" value="P:proteolysis"/>
    <property type="evidence" value="ECO:0007669"/>
    <property type="project" value="UniProtKB-KW"/>
</dbReference>
<dbReference type="InterPro" id="IPR057670">
    <property type="entry name" value="SH3_retrovirus"/>
</dbReference>
<protein>
    <recommendedName>
        <fullName evidence="4">Integrase catalytic domain-containing protein</fullName>
    </recommendedName>
</protein>
<evidence type="ECO:0000256" key="1">
    <source>
        <dbReference type="ARBA" id="ARBA00022670"/>
    </source>
</evidence>
<feature type="compositionally biased region" description="Basic residues" evidence="2">
    <location>
        <begin position="1081"/>
        <end position="1093"/>
    </location>
</feature>
<dbReference type="Pfam" id="PF00665">
    <property type="entry name" value="rve"/>
    <property type="match status" value="1"/>
</dbReference>
<dbReference type="InterPro" id="IPR054722">
    <property type="entry name" value="PolX-like_BBD"/>
</dbReference>
<feature type="domain" description="Integrase catalytic" evidence="4">
    <location>
        <begin position="568"/>
        <end position="760"/>
    </location>
</feature>
<dbReference type="OrthoDB" id="414104at2759"/>
<feature type="compositionally biased region" description="Basic and acidic residues" evidence="2">
    <location>
        <begin position="1008"/>
        <end position="1019"/>
    </location>
</feature>
<dbReference type="Gene3D" id="3.30.420.10">
    <property type="entry name" value="Ribonuclease H-like superfamily/Ribonuclease H"/>
    <property type="match status" value="1"/>
</dbReference>
<dbReference type="EMBL" id="WJXA01000004">
    <property type="protein sequence ID" value="KAF7146111.1"/>
    <property type="molecule type" value="Genomic_DNA"/>
</dbReference>
<feature type="region of interest" description="Disordered" evidence="2">
    <location>
        <begin position="957"/>
        <end position="1093"/>
    </location>
</feature>
<keyword evidence="1" id="KW-0378">Hydrolase</keyword>
<proteinExistence type="predicted"/>
<feature type="compositionally biased region" description="Pro residues" evidence="2">
    <location>
        <begin position="38"/>
        <end position="50"/>
    </location>
</feature>
<name>A0A834LQB1_RHOSS</name>
<keyword evidence="6" id="KW-1185">Reference proteome</keyword>
<dbReference type="GO" id="GO:0008233">
    <property type="term" value="F:peptidase activity"/>
    <property type="evidence" value="ECO:0007669"/>
    <property type="project" value="UniProtKB-KW"/>
</dbReference>
<dbReference type="Pfam" id="PF22936">
    <property type="entry name" value="Pol_BBD"/>
    <property type="match status" value="1"/>
</dbReference>
<feature type="compositionally biased region" description="Basic and acidic residues" evidence="2">
    <location>
        <begin position="1026"/>
        <end position="1036"/>
    </location>
</feature>
<feature type="compositionally biased region" description="Basic and acidic residues" evidence="2">
    <location>
        <begin position="120"/>
        <end position="172"/>
    </location>
</feature>
<sequence length="1093" mass="120069">MSLKYLLVLSLVVVALTTPSFADYPKPPTGKPEQKPPVGKPGPEPEPPMGKPEHKPPMGKPGPEHEPPTGKPENKPPMGEPEHKPPTGEPEHKPPMGEPEHKPPTGKPENKPPMGMPPKGGEKPPKEGEKPPPEKKPPTHGHTLLEKPEHKLPVGKPGSEHKPPTGKPEHKPPVGMPPQGGEKPPKKGEKPPPEKKPPTHGHFPGHTLMEENVEDFHKPPRKTLPPMKKPYEIRGMLRFADFILVFESQSYDHQPVLVVGLVSAFRDCSVVLCTRCFHSGGGNRSNLGGGNRTYSGGGSNSSGSGYNSYSGGGNNSNRKVKYHCDHCDKDGHSTERCYKIIGYPPKRSEFSNLSTKSVNKTSPAVVTQEQYDKLLAMLSSGNIHHNSNLAGIALSIPPTSVWIIDTGATNHMCSSLTLFTTYKSCPTQSFVELPDGSSTQITHIGTIKLSPTLTLENVFHIPSFKYNLLSVSQLARSNNCIAIFSPLSCSFQDLSTRRTIGQGNIHEGLYYYQASQTALAVVAPSSFDLWHWRLGHLSSSSLSTLIKDFPFMSTSRNHFCDVCPQAKQSRFPFYSSSIATSRVFQMLHCDIWGPFVQPSLNKSRYFLTIVDDFSRCTWIYLMGMKSDTKTFLQSFFALVHTQFHSQVDIISSGHGAILFPTIQTIQSDNGIEFLSKDMQKIFQTSGIIHQRSCVGTPQQNGVVERKHRHILEVARALRFQANLPLKFWGECALTAVYLINKMPSPLLSGKPPHEILFQSKPNYSHLRVFGCLCYARNANVNHKFDQRAKPGIFIGYPYGQKGYRVYDIQSHSIYTSRDVVFHEGIFPFRDVPPRPVSSPPGISLPNHAHDDPLDFPPTATNPITHTPPEVTPTSSPIPNEPIASDLITPVEVQEPIVPALSIPALPTTARPSRSRRPPSHLADYHCSGATHGSSPLPSDFSFTVLLAMVALATPSFGDYPKPPPHEAKPPTHMPPKRGEKPPLEHIPPMGMPPKGGEKPPMGEPQPPKGDEKTPPEHKPPMGMPPKGEEKPPKTGEKPPPGKKPPTQGHYPGHNLMENVQDFGKPPRKAMPPMAGPPKKPYGPHKPKSPPHSN</sequence>
<evidence type="ECO:0000256" key="2">
    <source>
        <dbReference type="SAM" id="MobiDB-lite"/>
    </source>
</evidence>
<feature type="signal peptide" evidence="3">
    <location>
        <begin position="1"/>
        <end position="22"/>
    </location>
</feature>
<dbReference type="PRINTS" id="PR01217">
    <property type="entry name" value="PRICHEXTENSN"/>
</dbReference>
<dbReference type="Proteomes" id="UP000626092">
    <property type="component" value="Unassembled WGS sequence"/>
</dbReference>
<feature type="region of interest" description="Disordered" evidence="2">
    <location>
        <begin position="906"/>
        <end position="926"/>
    </location>
</feature>
<keyword evidence="3" id="KW-0732">Signal</keyword>
<accession>A0A834LQB1</accession>
<gene>
    <name evidence="5" type="ORF">RHSIM_Rhsim04G0184200</name>
</gene>
<reference evidence="5" key="1">
    <citation type="submission" date="2019-11" db="EMBL/GenBank/DDBJ databases">
        <authorList>
            <person name="Liu Y."/>
            <person name="Hou J."/>
            <person name="Li T.-Q."/>
            <person name="Guan C.-H."/>
            <person name="Wu X."/>
            <person name="Wu H.-Z."/>
            <person name="Ling F."/>
            <person name="Zhang R."/>
            <person name="Shi X.-G."/>
            <person name="Ren J.-P."/>
            <person name="Chen E.-F."/>
            <person name="Sun J.-M."/>
        </authorList>
    </citation>
    <scope>NUCLEOTIDE SEQUENCE</scope>
    <source>
        <strain evidence="5">Adult_tree_wgs_1</strain>
        <tissue evidence="5">Leaves</tissue>
    </source>
</reference>
<dbReference type="GO" id="GO:0015074">
    <property type="term" value="P:DNA integration"/>
    <property type="evidence" value="ECO:0007669"/>
    <property type="project" value="InterPro"/>
</dbReference>
<comment type="caution">
    <text evidence="5">The sequence shown here is derived from an EMBL/GenBank/DDBJ whole genome shotgun (WGS) entry which is preliminary data.</text>
</comment>
<dbReference type="AlphaFoldDB" id="A0A834LQB1"/>
<dbReference type="Pfam" id="PF25597">
    <property type="entry name" value="SH3_retrovirus"/>
    <property type="match status" value="1"/>
</dbReference>
<feature type="chain" id="PRO_5032706697" description="Integrase catalytic domain-containing protein" evidence="3">
    <location>
        <begin position="23"/>
        <end position="1093"/>
    </location>
</feature>
<dbReference type="InterPro" id="IPR025724">
    <property type="entry name" value="GAG-pre-integrase_dom"/>
</dbReference>
<evidence type="ECO:0000259" key="4">
    <source>
        <dbReference type="PROSITE" id="PS50994"/>
    </source>
</evidence>
<keyword evidence="1" id="KW-0645">Protease</keyword>
<dbReference type="SUPFAM" id="SSF53098">
    <property type="entry name" value="Ribonuclease H-like"/>
    <property type="match status" value="1"/>
</dbReference>
<dbReference type="PANTHER" id="PTHR42648:SF31">
    <property type="entry name" value="RNA-DIRECTED DNA POLYMERASE"/>
    <property type="match status" value="1"/>
</dbReference>
<dbReference type="PROSITE" id="PS50994">
    <property type="entry name" value="INTEGRASE"/>
    <property type="match status" value="1"/>
</dbReference>
<dbReference type="PANTHER" id="PTHR42648">
    <property type="entry name" value="TRANSPOSASE, PUTATIVE-RELATED"/>
    <property type="match status" value="1"/>
</dbReference>
<dbReference type="GO" id="GO:0003676">
    <property type="term" value="F:nucleic acid binding"/>
    <property type="evidence" value="ECO:0007669"/>
    <property type="project" value="InterPro"/>
</dbReference>
<organism evidence="5 6">
    <name type="scientific">Rhododendron simsii</name>
    <name type="common">Sims's rhododendron</name>
    <dbReference type="NCBI Taxonomy" id="118357"/>
    <lineage>
        <taxon>Eukaryota</taxon>
        <taxon>Viridiplantae</taxon>
        <taxon>Streptophyta</taxon>
        <taxon>Embryophyta</taxon>
        <taxon>Tracheophyta</taxon>
        <taxon>Spermatophyta</taxon>
        <taxon>Magnoliopsida</taxon>
        <taxon>eudicotyledons</taxon>
        <taxon>Gunneridae</taxon>
        <taxon>Pentapetalae</taxon>
        <taxon>asterids</taxon>
        <taxon>Ericales</taxon>
        <taxon>Ericaceae</taxon>
        <taxon>Ericoideae</taxon>
        <taxon>Rhodoreae</taxon>
        <taxon>Rhododendron</taxon>
    </lineage>
</organism>
<evidence type="ECO:0000256" key="3">
    <source>
        <dbReference type="SAM" id="SignalP"/>
    </source>
</evidence>
<dbReference type="InterPro" id="IPR039537">
    <property type="entry name" value="Retrotran_Ty1/copia-like"/>
</dbReference>
<dbReference type="InterPro" id="IPR036397">
    <property type="entry name" value="RNaseH_sf"/>
</dbReference>